<dbReference type="Pfam" id="PF24883">
    <property type="entry name" value="NPHP3_N"/>
    <property type="match status" value="1"/>
</dbReference>
<organism evidence="5 6">
    <name type="scientific">Phialophora macrospora</name>
    <dbReference type="NCBI Taxonomy" id="1851006"/>
    <lineage>
        <taxon>Eukaryota</taxon>
        <taxon>Fungi</taxon>
        <taxon>Dikarya</taxon>
        <taxon>Ascomycota</taxon>
        <taxon>Pezizomycotina</taxon>
        <taxon>Eurotiomycetes</taxon>
        <taxon>Chaetothyriomycetidae</taxon>
        <taxon>Chaetothyriales</taxon>
        <taxon>Herpotrichiellaceae</taxon>
        <taxon>Phialophora</taxon>
    </lineage>
</organism>
<dbReference type="EMBL" id="KN846958">
    <property type="protein sequence ID" value="KIW69456.1"/>
    <property type="molecule type" value="Genomic_DNA"/>
</dbReference>
<dbReference type="SUPFAM" id="SSF50978">
    <property type="entry name" value="WD40 repeat-like"/>
    <property type="match status" value="1"/>
</dbReference>
<dbReference type="Proteomes" id="UP000054266">
    <property type="component" value="Unassembled WGS sequence"/>
</dbReference>
<dbReference type="PROSITE" id="PS50082">
    <property type="entry name" value="WD_REPEATS_2"/>
    <property type="match status" value="4"/>
</dbReference>
<evidence type="ECO:0000256" key="1">
    <source>
        <dbReference type="ARBA" id="ARBA00022574"/>
    </source>
</evidence>
<evidence type="ECO:0000256" key="3">
    <source>
        <dbReference type="PROSITE-ProRule" id="PRU00221"/>
    </source>
</evidence>
<keyword evidence="6" id="KW-1185">Reference proteome</keyword>
<dbReference type="PRINTS" id="PR00320">
    <property type="entry name" value="GPROTEINBRPT"/>
</dbReference>
<feature type="domain" description="C2H2-type" evidence="4">
    <location>
        <begin position="782"/>
        <end position="810"/>
    </location>
</feature>
<dbReference type="AlphaFoldDB" id="A0A0D2CWD1"/>
<dbReference type="PANTHER" id="PTHR10039:SF14">
    <property type="entry name" value="NACHT DOMAIN-CONTAINING PROTEIN"/>
    <property type="match status" value="1"/>
</dbReference>
<evidence type="ECO:0000313" key="6">
    <source>
        <dbReference type="Proteomes" id="UP000054266"/>
    </source>
</evidence>
<dbReference type="InterPro" id="IPR015943">
    <property type="entry name" value="WD40/YVTN_repeat-like_dom_sf"/>
</dbReference>
<dbReference type="HOGENOM" id="CLU_002406_0_0_1"/>
<protein>
    <recommendedName>
        <fullName evidence="4">C2H2-type domain-containing protein</fullName>
    </recommendedName>
</protein>
<dbReference type="Pfam" id="PF00400">
    <property type="entry name" value="WD40"/>
    <property type="match status" value="6"/>
</dbReference>
<keyword evidence="1 3" id="KW-0853">WD repeat</keyword>
<dbReference type="PROSITE" id="PS00678">
    <property type="entry name" value="WD_REPEATS_1"/>
    <property type="match status" value="2"/>
</dbReference>
<dbReference type="Pfam" id="PF24809">
    <property type="entry name" value="DUF7708"/>
    <property type="match status" value="1"/>
</dbReference>
<dbReference type="InterPro" id="IPR020472">
    <property type="entry name" value="WD40_PAC1"/>
</dbReference>
<evidence type="ECO:0000256" key="2">
    <source>
        <dbReference type="ARBA" id="ARBA00022737"/>
    </source>
</evidence>
<dbReference type="Gene3D" id="3.40.50.300">
    <property type="entry name" value="P-loop containing nucleotide triphosphate hydrolases"/>
    <property type="match status" value="1"/>
</dbReference>
<dbReference type="InterPro" id="IPR036322">
    <property type="entry name" value="WD40_repeat_dom_sf"/>
</dbReference>
<feature type="domain" description="C2H2-type" evidence="4">
    <location>
        <begin position="814"/>
        <end position="842"/>
    </location>
</feature>
<keyword evidence="2" id="KW-0677">Repeat</keyword>
<feature type="repeat" description="WD" evidence="3">
    <location>
        <begin position="1090"/>
        <end position="1131"/>
    </location>
</feature>
<sequence length="1226" mass="138295">MSAASQSPASLIESAFSRFQASVSTDDARNFHSSTLQDVRKAALEIEREQRQRGALRNMKRIEPLLKALEIYAGPLDTLCNGTPFLSWVWAPIKLMLQLATQHLSSFDKLMDAYVKIADALPRFDRYSAAFPEKDFQNVLAFVYTDIIEFHRRAYKFFRRKAWILLFETGWKSFELRFEAILNSLAYHRDLVDREASSFDMIEAIRSRQKIDEEISKAEADRERTHLQAVLTWLCVDDLPQENNLWRLKGKRSDGTCAWIFKTSQYQHWVKNVLKSPWLWLTGIPGSGKSVFSAHIIETLRQDKRQATLFYFCLQQAAGEDKPSVFLRTLAIQLVRSFPELAALIWDAHVCNAHAPSIDTLENLLPVLISGALPARIVLDGLDEYAFHDYKAMLDVLSKLSKKSPCGILISSRDEAMIGPKLRNKPKISLINEVDAVRKDIGVFVAARIEQAIRDWDLEISEDTQKAGQAQLLQKSDGMFLWVQLVVDSLQYSHGDDDFLQKILELPETLQAAYDRIVEKILSIEDRRTRQKLTRLLEWMTYAQRRLSVDEILSALALDPSEVGDQLPTPLAPRVLDFCKPLIDLSTTAPVDFVHFSAREYFRDNTSKYHIPEVTAHLAVSNVCLTYLNTTSVFLVDDFRTMRLQQIVKGQRAIHRYTTDHWTHHLSQCLDVGDVAQLASKLGAMKWMFKTSEQDAAADVAAVLQKMTVFKEETLDLERTSEDPGEFQKNLINRDPTFLCQIVERYEADLESLLFSTDEALPPGIEKVDVLAFRNKFSAGAFRCRYYGCSDKTSVMFQSAVERDKHESNHLPRFQCPKSYCIWKDIGFRKRQELESHMRHYHPDIMNVPVSSLPQTVLSATGAQLDGTQDLTQIPEVGNALVKLSLDDLPAHLKETGNDWHAVFNPKVGRSLDISLFADLKHDSSVFCAAVSPDCLVLATGSNCMVTIFDISTRQVVSRLDHSLPSGNNYIQALCFSPDVELLVSGDADNVVRLWELATGTIKFKLEGHKNVIGGLDFAPDGRFLASYSIDSSNITLWDARTGSPIAVFNSPESVNDVAISPDNSHVVAVGVDGYIRAWNVSENRLVSGGKGHVDLIYGTRFSPSGANLLTASRDNTVKIWSIAKEEPSWSITHRMTMSGHTGCTLDASYTHDENWVLSASLDGSVYFWDPATGVPHMALMGHRYSLRKVIVFPKKGLLAGEGMFATVSNDHSARIWHYFPYKGKR</sequence>
<gene>
    <name evidence="5" type="ORF">PV04_05333</name>
</gene>
<dbReference type="Pfam" id="PF22939">
    <property type="entry name" value="WHD_GPIID"/>
    <property type="match status" value="1"/>
</dbReference>
<feature type="repeat" description="WD" evidence="3">
    <location>
        <begin position="1048"/>
        <end position="1089"/>
    </location>
</feature>
<name>A0A0D2CWD1_9EURO</name>
<dbReference type="InterPro" id="IPR027417">
    <property type="entry name" value="P-loop_NTPase"/>
</dbReference>
<reference evidence="5 6" key="1">
    <citation type="submission" date="2015-01" db="EMBL/GenBank/DDBJ databases">
        <title>The Genome Sequence of Capronia semiimmersa CBS27337.</title>
        <authorList>
            <consortium name="The Broad Institute Genomics Platform"/>
            <person name="Cuomo C."/>
            <person name="de Hoog S."/>
            <person name="Gorbushina A."/>
            <person name="Stielow B."/>
            <person name="Teixiera M."/>
            <person name="Abouelleil A."/>
            <person name="Chapman S.B."/>
            <person name="Priest M."/>
            <person name="Young S.K."/>
            <person name="Wortman J."/>
            <person name="Nusbaum C."/>
            <person name="Birren B."/>
        </authorList>
    </citation>
    <scope>NUCLEOTIDE SEQUENCE [LARGE SCALE GENOMIC DNA]</scope>
    <source>
        <strain evidence="5 6">CBS 27337</strain>
    </source>
</reference>
<dbReference type="STRING" id="5601.A0A0D2CWD1"/>
<dbReference type="SMART" id="SM00355">
    <property type="entry name" value="ZnF_C2H2"/>
    <property type="match status" value="2"/>
</dbReference>
<dbReference type="InterPro" id="IPR056884">
    <property type="entry name" value="NPHP3-like_N"/>
</dbReference>
<feature type="repeat" description="WD" evidence="3">
    <location>
        <begin position="1138"/>
        <end position="1170"/>
    </location>
</feature>
<evidence type="ECO:0000259" key="4">
    <source>
        <dbReference type="SMART" id="SM00355"/>
    </source>
</evidence>
<proteinExistence type="predicted"/>
<dbReference type="PANTHER" id="PTHR10039">
    <property type="entry name" value="AMELOGENIN"/>
    <property type="match status" value="1"/>
</dbReference>
<dbReference type="InterPro" id="IPR019775">
    <property type="entry name" value="WD40_repeat_CS"/>
</dbReference>
<evidence type="ECO:0000313" key="5">
    <source>
        <dbReference type="EMBL" id="KIW69456.1"/>
    </source>
</evidence>
<dbReference type="SMART" id="SM00320">
    <property type="entry name" value="WD40"/>
    <property type="match status" value="7"/>
</dbReference>
<dbReference type="PROSITE" id="PS50294">
    <property type="entry name" value="WD_REPEATS_REGION"/>
    <property type="match status" value="3"/>
</dbReference>
<dbReference type="InterPro" id="IPR013087">
    <property type="entry name" value="Znf_C2H2_type"/>
</dbReference>
<dbReference type="CDD" id="cd00200">
    <property type="entry name" value="WD40"/>
    <property type="match status" value="1"/>
</dbReference>
<accession>A0A0D2CWD1</accession>
<dbReference type="SUPFAM" id="SSF52540">
    <property type="entry name" value="P-loop containing nucleoside triphosphate hydrolases"/>
    <property type="match status" value="1"/>
</dbReference>
<dbReference type="Gene3D" id="2.130.10.10">
    <property type="entry name" value="YVTN repeat-like/Quinoprotein amine dehydrogenase"/>
    <property type="match status" value="1"/>
</dbReference>
<dbReference type="InterPro" id="IPR001680">
    <property type="entry name" value="WD40_rpt"/>
</dbReference>
<feature type="repeat" description="WD" evidence="3">
    <location>
        <begin position="964"/>
        <end position="1005"/>
    </location>
</feature>
<dbReference type="InterPro" id="IPR056125">
    <property type="entry name" value="DUF7708"/>
</dbReference>
<dbReference type="InterPro" id="IPR054471">
    <property type="entry name" value="GPIID_WHD"/>
</dbReference>